<dbReference type="OrthoDB" id="1684088at2"/>
<organism evidence="1 2">
    <name type="scientific">Methylomusa anaerophila</name>
    <dbReference type="NCBI Taxonomy" id="1930071"/>
    <lineage>
        <taxon>Bacteria</taxon>
        <taxon>Bacillati</taxon>
        <taxon>Bacillota</taxon>
        <taxon>Negativicutes</taxon>
        <taxon>Selenomonadales</taxon>
        <taxon>Sporomusaceae</taxon>
        <taxon>Methylomusa</taxon>
    </lineage>
</organism>
<keyword evidence="2" id="KW-1185">Reference proteome</keyword>
<dbReference type="SUPFAM" id="SSF57938">
    <property type="entry name" value="DnaJ/Hsp40 cysteine-rich domain"/>
    <property type="match status" value="1"/>
</dbReference>
<dbReference type="EMBL" id="AP018449">
    <property type="protein sequence ID" value="BBB90560.1"/>
    <property type="molecule type" value="Genomic_DNA"/>
</dbReference>
<protein>
    <submittedName>
        <fullName evidence="1">Tryptophan RNA-binding attenuator protein inhibitory protein</fullName>
    </submittedName>
</protein>
<dbReference type="InterPro" id="IPR036410">
    <property type="entry name" value="HSP_DnaJ_Cys-rich_dom_sf"/>
</dbReference>
<proteinExistence type="predicted"/>
<dbReference type="AlphaFoldDB" id="A0A348AHL2"/>
<name>A0A348AHL2_9FIRM</name>
<evidence type="ECO:0000313" key="1">
    <source>
        <dbReference type="EMBL" id="BBB90560.1"/>
    </source>
</evidence>
<evidence type="ECO:0000313" key="2">
    <source>
        <dbReference type="Proteomes" id="UP000276437"/>
    </source>
</evidence>
<accession>A0A348AHL2</accession>
<dbReference type="Proteomes" id="UP000276437">
    <property type="component" value="Chromosome"/>
</dbReference>
<dbReference type="InterPro" id="IPR031538">
    <property type="entry name" value="Anti-TRAP"/>
</dbReference>
<gene>
    <name evidence="1" type="primary">rtpA</name>
    <name evidence="1" type="ORF">MAMMFC1_01214</name>
</gene>
<dbReference type="RefSeq" id="WP_126307343.1">
    <property type="nucleotide sequence ID" value="NZ_AP018449.1"/>
</dbReference>
<dbReference type="KEGG" id="mana:MAMMFC1_01214"/>
<dbReference type="Pfam" id="PF15777">
    <property type="entry name" value="Anti-TRAP"/>
    <property type="match status" value="1"/>
</dbReference>
<sequence length="55" mass="6156">MDKRINLEKECMRCQGAGKIDGKTCAACEGKGTVLTEEGKKILEYLRNSIRLSEH</sequence>
<reference evidence="1 2" key="1">
    <citation type="journal article" date="2018" name="Int. J. Syst. Evol. Microbiol.">
        <title>Methylomusa anaerophila gen. nov., sp. nov., an anaerobic methanol-utilizing bacterium isolated from a microbial fuel cell.</title>
        <authorList>
            <person name="Amano N."/>
            <person name="Yamamuro A."/>
            <person name="Miyahara M."/>
            <person name="Kouzuma A."/>
            <person name="Abe T."/>
            <person name="Watanabe K."/>
        </authorList>
    </citation>
    <scope>NUCLEOTIDE SEQUENCE [LARGE SCALE GENOMIC DNA]</scope>
    <source>
        <strain evidence="1 2">MMFC1</strain>
    </source>
</reference>
<dbReference type="Gene3D" id="6.20.20.10">
    <property type="match status" value="1"/>
</dbReference>